<dbReference type="AlphaFoldDB" id="A0A5B7JBM7"/>
<name>A0A5B7JBM7_PORTR</name>
<sequence>MVSLSSTSILLMCTVREMGAKTDPW</sequence>
<evidence type="ECO:0000313" key="1">
    <source>
        <dbReference type="EMBL" id="MPC95321.1"/>
    </source>
</evidence>
<organism evidence="1 2">
    <name type="scientific">Portunus trituberculatus</name>
    <name type="common">Swimming crab</name>
    <name type="synonym">Neptunus trituberculatus</name>
    <dbReference type="NCBI Taxonomy" id="210409"/>
    <lineage>
        <taxon>Eukaryota</taxon>
        <taxon>Metazoa</taxon>
        <taxon>Ecdysozoa</taxon>
        <taxon>Arthropoda</taxon>
        <taxon>Crustacea</taxon>
        <taxon>Multicrustacea</taxon>
        <taxon>Malacostraca</taxon>
        <taxon>Eumalacostraca</taxon>
        <taxon>Eucarida</taxon>
        <taxon>Decapoda</taxon>
        <taxon>Pleocyemata</taxon>
        <taxon>Brachyura</taxon>
        <taxon>Eubrachyura</taxon>
        <taxon>Portunoidea</taxon>
        <taxon>Portunidae</taxon>
        <taxon>Portuninae</taxon>
        <taxon>Portunus</taxon>
    </lineage>
</organism>
<protein>
    <submittedName>
        <fullName evidence="1">Uncharacterized protein</fullName>
    </submittedName>
</protein>
<reference evidence="1 2" key="1">
    <citation type="submission" date="2019-05" db="EMBL/GenBank/DDBJ databases">
        <title>Another draft genome of Portunus trituberculatus and its Hox gene families provides insights of decapod evolution.</title>
        <authorList>
            <person name="Jeong J.-H."/>
            <person name="Song I."/>
            <person name="Kim S."/>
            <person name="Choi T."/>
            <person name="Kim D."/>
            <person name="Ryu S."/>
            <person name="Kim W."/>
        </authorList>
    </citation>
    <scope>NUCLEOTIDE SEQUENCE [LARGE SCALE GENOMIC DNA]</scope>
    <source>
        <tissue evidence="1">Muscle</tissue>
    </source>
</reference>
<comment type="caution">
    <text evidence="1">The sequence shown here is derived from an EMBL/GenBank/DDBJ whole genome shotgun (WGS) entry which is preliminary data.</text>
</comment>
<dbReference type="EMBL" id="VSRR010101807">
    <property type="protein sequence ID" value="MPC95321.1"/>
    <property type="molecule type" value="Genomic_DNA"/>
</dbReference>
<accession>A0A5B7JBM7</accession>
<evidence type="ECO:0000313" key="2">
    <source>
        <dbReference type="Proteomes" id="UP000324222"/>
    </source>
</evidence>
<keyword evidence="2" id="KW-1185">Reference proteome</keyword>
<proteinExistence type="predicted"/>
<gene>
    <name evidence="1" type="ORF">E2C01_090528</name>
</gene>
<dbReference type="Proteomes" id="UP000324222">
    <property type="component" value="Unassembled WGS sequence"/>
</dbReference>